<dbReference type="InterPro" id="IPR025736">
    <property type="entry name" value="PucR_C-HTH_dom"/>
</dbReference>
<evidence type="ECO:0000313" key="4">
    <source>
        <dbReference type="EMBL" id="AOP47044.1"/>
    </source>
</evidence>
<dbReference type="Pfam" id="PF14361">
    <property type="entry name" value="RsbRD_N"/>
    <property type="match status" value="1"/>
</dbReference>
<dbReference type="OrthoDB" id="3196285at2"/>
<dbReference type="InterPro" id="IPR042070">
    <property type="entry name" value="PucR_C-HTH_sf"/>
</dbReference>
<proteinExistence type="predicted"/>
<dbReference type="PANTHER" id="PTHR33744">
    <property type="entry name" value="CARBOHYDRATE DIACID REGULATOR"/>
    <property type="match status" value="1"/>
</dbReference>
<reference evidence="4 5" key="1">
    <citation type="submission" date="2016-09" db="EMBL/GenBank/DDBJ databases">
        <title>Complete genome sequencing of Streptomyces lydicus 103 and metabolic pathways analysis of antibiotic biosynthesis.</title>
        <authorList>
            <person name="Jia N."/>
            <person name="Ding M.-Z."/>
            <person name="Gao F."/>
            <person name="Yuan Y.-J."/>
        </authorList>
    </citation>
    <scope>NUCLEOTIDE SEQUENCE [LARGE SCALE GENOMIC DNA]</scope>
    <source>
        <strain evidence="4 5">103</strain>
    </source>
</reference>
<gene>
    <name evidence="4" type="ORF">SL103_12975</name>
</gene>
<feature type="compositionally biased region" description="Low complexity" evidence="1">
    <location>
        <begin position="205"/>
        <end position="230"/>
    </location>
</feature>
<feature type="region of interest" description="Disordered" evidence="1">
    <location>
        <begin position="420"/>
        <end position="439"/>
    </location>
</feature>
<evidence type="ECO:0000259" key="2">
    <source>
        <dbReference type="Pfam" id="PF13556"/>
    </source>
</evidence>
<evidence type="ECO:0000259" key="3">
    <source>
        <dbReference type="Pfam" id="PF14361"/>
    </source>
</evidence>
<dbReference type="EMBL" id="CP017157">
    <property type="protein sequence ID" value="AOP47044.1"/>
    <property type="molecule type" value="Genomic_DNA"/>
</dbReference>
<evidence type="ECO:0000256" key="1">
    <source>
        <dbReference type="SAM" id="MobiDB-lite"/>
    </source>
</evidence>
<accession>A0A1D7VJV6</accession>
<evidence type="ECO:0000313" key="5">
    <source>
        <dbReference type="Proteomes" id="UP000094094"/>
    </source>
</evidence>
<feature type="domain" description="PucR C-terminal helix-turn-helix" evidence="2">
    <location>
        <begin position="359"/>
        <end position="412"/>
    </location>
</feature>
<sequence>MPEAVAALHAGFDALSDDVVEGLRAQLPSYAALSADRLRPRVAAALRNGLTLVQRWSDEARRSPRGAASGGDRTYELPAGHLDEVTALAGSLPVEDIISAYRIGSEIVWRRFGEEMAARHATAEDLLPIAETLRAWANATTLRIVRSCGTGNRDRTSTDRGRAALVRALLLGEARPDAPGDGSVDAAYDGSVLRTPFRARLPHLPGADVAGPVPTAGAGPGAAARHSPAPAGSGDGVLARAVELLRPWLALDAAGRPLVTTVDGDAAGLLAGRPDGLCRGLVVGLGAPAPASGAAAEFTHATQALRAAVGSGLTGVHTREELGLRATVVAMPAVGEALVRLRLAPLAERGEEGAQLEEAAAAYLRQGMRLEAAARLLYVHPNTLRNRLRRFEECTGTNLRDPADLAEIWWALTHRRVHGPAPDDAPQPPGNVKAVTPIR</sequence>
<dbReference type="AlphaFoldDB" id="A0A1D7VJV6"/>
<name>A0A1D7VJV6_9ACTN</name>
<protein>
    <submittedName>
        <fullName evidence="4">Uncharacterized protein</fullName>
    </submittedName>
</protein>
<keyword evidence="5" id="KW-1185">Reference proteome</keyword>
<dbReference type="InterPro" id="IPR025751">
    <property type="entry name" value="RsbRD_N_dom"/>
</dbReference>
<dbReference type="KEGG" id="slc:SL103_12975"/>
<dbReference type="Gene3D" id="1.10.10.2840">
    <property type="entry name" value="PucR C-terminal helix-turn-helix domain"/>
    <property type="match status" value="1"/>
</dbReference>
<organism evidence="4 5">
    <name type="scientific">Streptomyces lydicus</name>
    <dbReference type="NCBI Taxonomy" id="47763"/>
    <lineage>
        <taxon>Bacteria</taxon>
        <taxon>Bacillati</taxon>
        <taxon>Actinomycetota</taxon>
        <taxon>Actinomycetes</taxon>
        <taxon>Kitasatosporales</taxon>
        <taxon>Streptomycetaceae</taxon>
        <taxon>Streptomyces</taxon>
    </lineage>
</organism>
<dbReference type="Proteomes" id="UP000094094">
    <property type="component" value="Chromosome"/>
</dbReference>
<feature type="domain" description="RsbT co-antagonist protein RsbRD N-terminal" evidence="3">
    <location>
        <begin position="13"/>
        <end position="147"/>
    </location>
</feature>
<feature type="region of interest" description="Disordered" evidence="1">
    <location>
        <begin position="204"/>
        <end position="230"/>
    </location>
</feature>
<dbReference type="PANTHER" id="PTHR33744:SF7">
    <property type="entry name" value="PUCR FAMILY TRANSCRIPTIONAL REGULATOR"/>
    <property type="match status" value="1"/>
</dbReference>
<dbReference type="Pfam" id="PF13556">
    <property type="entry name" value="HTH_30"/>
    <property type="match status" value="1"/>
</dbReference>
<dbReference type="InterPro" id="IPR051448">
    <property type="entry name" value="CdaR-like_regulators"/>
</dbReference>